<keyword evidence="3" id="KW-0328">Glycosyltransferase</keyword>
<feature type="transmembrane region" description="Helical" evidence="8">
    <location>
        <begin position="772"/>
        <end position="795"/>
    </location>
</feature>
<evidence type="ECO:0000256" key="5">
    <source>
        <dbReference type="ARBA" id="ARBA00022692"/>
    </source>
</evidence>
<dbReference type="Pfam" id="PF13231">
    <property type="entry name" value="PMT_2"/>
    <property type="match status" value="1"/>
</dbReference>
<dbReference type="PANTHER" id="PTHR33908:SF11">
    <property type="entry name" value="MEMBRANE PROTEIN"/>
    <property type="match status" value="1"/>
</dbReference>
<dbReference type="InterPro" id="IPR050297">
    <property type="entry name" value="LipidA_mod_glycosyltrf_83"/>
</dbReference>
<dbReference type="PROSITE" id="PS51257">
    <property type="entry name" value="PROKAR_LIPOPROTEIN"/>
    <property type="match status" value="1"/>
</dbReference>
<accession>A0A1E5QF88</accession>
<evidence type="ECO:0000313" key="10">
    <source>
        <dbReference type="EMBL" id="OEJ73003.1"/>
    </source>
</evidence>
<feature type="transmembrane region" description="Helical" evidence="8">
    <location>
        <begin position="7"/>
        <end position="28"/>
    </location>
</feature>
<keyword evidence="4 10" id="KW-0808">Transferase</keyword>
<dbReference type="OrthoDB" id="525534at2"/>
<sequence length="1087" mass="122377">MKLLNRWIAIALTLLLGCLLGLLGFFIWDKLPSPVQAVNWSPQAQWITSPTPNYRVYARRTVDLPGTVEAGWLRLSADNDFILYVNGEVVAQESSVPRNTTGLASRLSEPFQRIDDSLSYGGLVPDWIYVASPRDWKLTSYIDLTAYLRPGRNAIAIALQKSTPNPRLVVEGAIYPVQNAPIDLTTGATPWRTATLSETRQSLRWFDPNFTDIEWPLALTLGPVREATYSRLSPHLFDRPLQGNWIKGQPSPLGEVWLRKNWELPATRQRGFIRFAGDGEFALTINGLLVQRYEADRAHELHLYEITNFLHPGRNTLAVRLAPRLDKQWASAGGDFMSPTGSVRFFLDGWVETPKGEIIGTLSTNEGWESLTEPVTGWTQGVGTGKPASLGRLVNPQEFQRHFEGNAYLLNYPNYLWHLSLWMLGGMLVCGIYAWGLGWLWLSQQPSLSASPLQMGSVLLLPGTLFLVGVGLLKHRYAEAEPGLLFAQPQSHAAILLGFVVTVLLTLVSSAIVYGFGRGLRWSLWFLLGLMGCAALGVAFGANLLFLLPVVAAGVILAFCWRRVSGHSWPSWGHWAILGVIIAVGFGLRVYHIGFVDLEPDETTSYDAVRGILQTGAPISTSGIWYTRGPVYHYLLALWLILVGDTAENARLLSAIWGTATLGLIFVFTKKMTGKIWIALVVTALMAIDPWEIWYSRNIRFYQLAQFLNILAFWAFYKGFIDEANRRYQHIFFFALTLTLLTQEVTITLPPLFFLGFLYFYRPFQLKREWTVLLGLFLMMAIFAYNIAFVSLKSLTPLVGLSSMTTSFLKIHFSNLSVFAANFFVGFNRMYVLYSVFFFVGFGYALKKRDRNLLFLYSSTLINIVLVSILVFLIFTRYTYPIYPIFVMLAIYGAVNFAQSLGNGLSSIWQNPTTSQWVAGIAVSAILLLSFQPQEVLASYQEAITPRHTQVIEYIREHRQPGDVVISNIPAVHSVILGGVDYYIPHRMSFFDAVYLNEGQLIDRWQGGKVITNLDSLNQVLTDSPRVWLHIFDRQLPKNAELAKFFNTLQTLGNPVLDTYGTTLRLWQASDGIFPREPNQGRDLGYY</sequence>
<name>A0A1E5QF88_9CYAN</name>
<feature type="transmembrane region" description="Helical" evidence="8">
    <location>
        <begin position="701"/>
        <end position="720"/>
    </location>
</feature>
<feature type="transmembrane region" description="Helical" evidence="8">
    <location>
        <begin position="854"/>
        <end position="875"/>
    </location>
</feature>
<evidence type="ECO:0000256" key="1">
    <source>
        <dbReference type="ARBA" id="ARBA00004651"/>
    </source>
</evidence>
<dbReference type="STRING" id="1781255.BH720_22005"/>
<protein>
    <submittedName>
        <fullName evidence="10">Glycosyl transferase</fullName>
    </submittedName>
</protein>
<comment type="caution">
    <text evidence="10">The sequence shown here is derived from an EMBL/GenBank/DDBJ whole genome shotgun (WGS) entry which is preliminary data.</text>
</comment>
<feature type="transmembrane region" description="Helical" evidence="8">
    <location>
        <begin position="522"/>
        <end position="540"/>
    </location>
</feature>
<feature type="transmembrane region" description="Helical" evidence="8">
    <location>
        <begin position="676"/>
        <end position="695"/>
    </location>
</feature>
<keyword evidence="2" id="KW-1003">Cell membrane</keyword>
<feature type="transmembrane region" description="Helical" evidence="8">
    <location>
        <begin position="546"/>
        <end position="564"/>
    </location>
</feature>
<evidence type="ECO:0000256" key="4">
    <source>
        <dbReference type="ARBA" id="ARBA00022679"/>
    </source>
</evidence>
<evidence type="ECO:0000259" key="9">
    <source>
        <dbReference type="Pfam" id="PF13231"/>
    </source>
</evidence>
<dbReference type="GO" id="GO:0016763">
    <property type="term" value="F:pentosyltransferase activity"/>
    <property type="evidence" value="ECO:0007669"/>
    <property type="project" value="TreeGrafter"/>
</dbReference>
<keyword evidence="5 8" id="KW-0812">Transmembrane</keyword>
<comment type="subcellular location">
    <subcellularLocation>
        <location evidence="1">Cell membrane</location>
        <topology evidence="1">Multi-pass membrane protein</topology>
    </subcellularLocation>
</comment>
<dbReference type="InterPro" id="IPR008979">
    <property type="entry name" value="Galactose-bd-like_sf"/>
</dbReference>
<feature type="transmembrane region" description="Helical" evidence="8">
    <location>
        <begin position="493"/>
        <end position="515"/>
    </location>
</feature>
<feature type="transmembrane region" description="Helical" evidence="8">
    <location>
        <begin position="415"/>
        <end position="441"/>
    </location>
</feature>
<feature type="transmembrane region" description="Helical" evidence="8">
    <location>
        <begin position="807"/>
        <end position="825"/>
    </location>
</feature>
<feature type="transmembrane region" description="Helical" evidence="8">
    <location>
        <begin position="453"/>
        <end position="473"/>
    </location>
</feature>
<evidence type="ECO:0000256" key="2">
    <source>
        <dbReference type="ARBA" id="ARBA00022475"/>
    </source>
</evidence>
<dbReference type="EMBL" id="MJGC01000102">
    <property type="protein sequence ID" value="OEJ73003.1"/>
    <property type="molecule type" value="Genomic_DNA"/>
</dbReference>
<dbReference type="PANTHER" id="PTHR33908">
    <property type="entry name" value="MANNOSYLTRANSFERASE YKCB-RELATED"/>
    <property type="match status" value="1"/>
</dbReference>
<feature type="transmembrane region" description="Helical" evidence="8">
    <location>
        <begin position="732"/>
        <end position="760"/>
    </location>
</feature>
<reference evidence="10" key="1">
    <citation type="submission" date="2016-09" db="EMBL/GenBank/DDBJ databases">
        <title>Draft genome of thermotolerant cyanobacterium Desertifilum sp. strain IPPAS B-1220.</title>
        <authorList>
            <person name="Sinetova M.A."/>
            <person name="Bolakhan K."/>
            <person name="Zayadan B.K."/>
            <person name="Mironov K.S."/>
            <person name="Ustinova V."/>
            <person name="Kupriyanova E.V."/>
            <person name="Sidorov R.A."/>
            <person name="Skrypnik A.N."/>
            <person name="Gogoleva N.E."/>
            <person name="Gogolev Y.V."/>
            <person name="Los D.A."/>
        </authorList>
    </citation>
    <scope>NUCLEOTIDE SEQUENCE [LARGE SCALE GENOMIC DNA]</scope>
    <source>
        <strain evidence="10">IPPAS B-1220</strain>
    </source>
</reference>
<feature type="domain" description="Glycosyltransferase RgtA/B/C/D-like" evidence="9">
    <location>
        <begin position="628"/>
        <end position="786"/>
    </location>
</feature>
<dbReference type="GO" id="GO:0009103">
    <property type="term" value="P:lipopolysaccharide biosynthetic process"/>
    <property type="evidence" value="ECO:0007669"/>
    <property type="project" value="UniProtKB-ARBA"/>
</dbReference>
<dbReference type="InterPro" id="IPR038731">
    <property type="entry name" value="RgtA/B/C-like"/>
</dbReference>
<feature type="transmembrane region" description="Helical" evidence="8">
    <location>
        <begin position="881"/>
        <end position="902"/>
    </location>
</feature>
<feature type="transmembrane region" description="Helical" evidence="8">
    <location>
        <begin position="650"/>
        <end position="669"/>
    </location>
</feature>
<keyword evidence="7 8" id="KW-0472">Membrane</keyword>
<keyword evidence="6 8" id="KW-1133">Transmembrane helix</keyword>
<feature type="transmembrane region" description="Helical" evidence="8">
    <location>
        <begin position="914"/>
        <end position="931"/>
    </location>
</feature>
<gene>
    <name evidence="10" type="ORF">BH720_22005</name>
</gene>
<dbReference type="Gene3D" id="2.60.120.260">
    <property type="entry name" value="Galactose-binding domain-like"/>
    <property type="match status" value="2"/>
</dbReference>
<evidence type="ECO:0000256" key="7">
    <source>
        <dbReference type="ARBA" id="ARBA00023136"/>
    </source>
</evidence>
<dbReference type="GO" id="GO:0005886">
    <property type="term" value="C:plasma membrane"/>
    <property type="evidence" value="ECO:0007669"/>
    <property type="project" value="UniProtKB-SubCell"/>
</dbReference>
<evidence type="ECO:0000256" key="8">
    <source>
        <dbReference type="SAM" id="Phobius"/>
    </source>
</evidence>
<dbReference type="RefSeq" id="WP_069969375.1">
    <property type="nucleotide sequence ID" value="NZ_CM124774.1"/>
</dbReference>
<dbReference type="AlphaFoldDB" id="A0A1E5QF88"/>
<organism evidence="10">
    <name type="scientific">Desertifilum tharense IPPAS B-1220</name>
    <dbReference type="NCBI Taxonomy" id="1781255"/>
    <lineage>
        <taxon>Bacteria</taxon>
        <taxon>Bacillati</taxon>
        <taxon>Cyanobacteriota</taxon>
        <taxon>Cyanophyceae</taxon>
        <taxon>Desertifilales</taxon>
        <taxon>Desertifilaceae</taxon>
        <taxon>Desertifilum</taxon>
    </lineage>
</organism>
<evidence type="ECO:0000256" key="3">
    <source>
        <dbReference type="ARBA" id="ARBA00022676"/>
    </source>
</evidence>
<dbReference type="SUPFAM" id="SSF49785">
    <property type="entry name" value="Galactose-binding domain-like"/>
    <property type="match status" value="1"/>
</dbReference>
<proteinExistence type="predicted"/>
<feature type="transmembrane region" description="Helical" evidence="8">
    <location>
        <begin position="576"/>
        <end position="595"/>
    </location>
</feature>
<evidence type="ECO:0000256" key="6">
    <source>
        <dbReference type="ARBA" id="ARBA00022989"/>
    </source>
</evidence>